<dbReference type="Pfam" id="PF13417">
    <property type="entry name" value="GST_N_3"/>
    <property type="match status" value="1"/>
</dbReference>
<gene>
    <name evidence="4" type="ORF">METZ01_LOCUS491903</name>
</gene>
<feature type="domain" description="GST N-terminal" evidence="2">
    <location>
        <begin position="1"/>
        <end position="81"/>
    </location>
</feature>
<dbReference type="InterPro" id="IPR034330">
    <property type="entry name" value="GST_Zeta_C"/>
</dbReference>
<evidence type="ECO:0008006" key="5">
    <source>
        <dbReference type="Google" id="ProtNLM"/>
    </source>
</evidence>
<dbReference type="PANTHER" id="PTHR42673:SF4">
    <property type="entry name" value="MALEYLACETOACETATE ISOMERASE"/>
    <property type="match status" value="1"/>
</dbReference>
<dbReference type="SUPFAM" id="SSF52833">
    <property type="entry name" value="Thioredoxin-like"/>
    <property type="match status" value="1"/>
</dbReference>
<evidence type="ECO:0000259" key="3">
    <source>
        <dbReference type="PROSITE" id="PS50405"/>
    </source>
</evidence>
<dbReference type="InterPro" id="IPR036282">
    <property type="entry name" value="Glutathione-S-Trfase_C_sf"/>
</dbReference>
<dbReference type="InterPro" id="IPR010987">
    <property type="entry name" value="Glutathione-S-Trfase_C-like"/>
</dbReference>
<dbReference type="InterPro" id="IPR005955">
    <property type="entry name" value="GST_Zeta"/>
</dbReference>
<name>A0A383D447_9ZZZZ</name>
<dbReference type="PANTHER" id="PTHR42673">
    <property type="entry name" value="MALEYLACETOACETATE ISOMERASE"/>
    <property type="match status" value="1"/>
</dbReference>
<dbReference type="Gene3D" id="1.20.1050.10">
    <property type="match status" value="1"/>
</dbReference>
<dbReference type="InterPro" id="IPR004045">
    <property type="entry name" value="Glutathione_S-Trfase_N"/>
</dbReference>
<reference evidence="4" key="1">
    <citation type="submission" date="2018-05" db="EMBL/GenBank/DDBJ databases">
        <authorList>
            <person name="Lanie J.A."/>
            <person name="Ng W.-L."/>
            <person name="Kazmierczak K.M."/>
            <person name="Andrzejewski T.M."/>
            <person name="Davidsen T.M."/>
            <person name="Wayne K.J."/>
            <person name="Tettelin H."/>
            <person name="Glass J.I."/>
            <person name="Rusch D."/>
            <person name="Podicherti R."/>
            <person name="Tsui H.-C.T."/>
            <person name="Winkler M.E."/>
        </authorList>
    </citation>
    <scope>NUCLEOTIDE SEQUENCE</scope>
</reference>
<dbReference type="GO" id="GO:0006559">
    <property type="term" value="P:L-phenylalanine catabolic process"/>
    <property type="evidence" value="ECO:0007669"/>
    <property type="project" value="TreeGrafter"/>
</dbReference>
<dbReference type="InterPro" id="IPR034333">
    <property type="entry name" value="GST_Zeta_N"/>
</dbReference>
<protein>
    <recommendedName>
        <fullName evidence="5">Maleylacetoacetate isomerase</fullName>
    </recommendedName>
</protein>
<evidence type="ECO:0000256" key="1">
    <source>
        <dbReference type="ARBA" id="ARBA00010007"/>
    </source>
</evidence>
<accession>A0A383D447</accession>
<dbReference type="SUPFAM" id="SSF47616">
    <property type="entry name" value="GST C-terminal domain-like"/>
    <property type="match status" value="1"/>
</dbReference>
<dbReference type="Gene3D" id="3.40.30.10">
    <property type="entry name" value="Glutaredoxin"/>
    <property type="match status" value="1"/>
</dbReference>
<sequence>MLKIYGFYRSSAAYRVRIALELKALDWESIPVNLRLDEQKQDSFLQNNPQGLVPVLESDGKYFTQSLAIIEYLDELHPENPLLPSGIYERAKVRGMAYQIAMEMHPLNNLRVLKYLKNVLGLSEEQKNTWYQHWIAEGFGPLEKTLKNSGSEGRFCFGESTSLADVCLIPQVYNGLRFNCDL</sequence>
<organism evidence="4">
    <name type="scientific">marine metagenome</name>
    <dbReference type="NCBI Taxonomy" id="408172"/>
    <lineage>
        <taxon>unclassified sequences</taxon>
        <taxon>metagenomes</taxon>
        <taxon>ecological metagenomes</taxon>
    </lineage>
</organism>
<dbReference type="PROSITE" id="PS50404">
    <property type="entry name" value="GST_NTER"/>
    <property type="match status" value="1"/>
</dbReference>
<dbReference type="SFLD" id="SFLDG00358">
    <property type="entry name" value="Main_(cytGST)"/>
    <property type="match status" value="1"/>
</dbReference>
<comment type="similarity">
    <text evidence="1">Belongs to the GST superfamily. Zeta family.</text>
</comment>
<dbReference type="CDD" id="cd03191">
    <property type="entry name" value="GST_C_Zeta"/>
    <property type="match status" value="1"/>
</dbReference>
<dbReference type="PROSITE" id="PS50405">
    <property type="entry name" value="GST_CTER"/>
    <property type="match status" value="1"/>
</dbReference>
<dbReference type="InterPro" id="IPR040079">
    <property type="entry name" value="Glutathione_S-Trfase"/>
</dbReference>
<dbReference type="CDD" id="cd03042">
    <property type="entry name" value="GST_N_Zeta"/>
    <property type="match status" value="1"/>
</dbReference>
<dbReference type="InterPro" id="IPR036249">
    <property type="entry name" value="Thioredoxin-like_sf"/>
</dbReference>
<dbReference type="GO" id="GO:0016034">
    <property type="term" value="F:maleylacetoacetate isomerase activity"/>
    <property type="evidence" value="ECO:0007669"/>
    <property type="project" value="TreeGrafter"/>
</dbReference>
<dbReference type="AlphaFoldDB" id="A0A383D447"/>
<feature type="non-terminal residue" evidence="4">
    <location>
        <position position="182"/>
    </location>
</feature>
<dbReference type="GO" id="GO:0004364">
    <property type="term" value="F:glutathione transferase activity"/>
    <property type="evidence" value="ECO:0007669"/>
    <property type="project" value="TreeGrafter"/>
</dbReference>
<evidence type="ECO:0000313" key="4">
    <source>
        <dbReference type="EMBL" id="SVE39049.1"/>
    </source>
</evidence>
<dbReference type="SFLD" id="SFLDS00019">
    <property type="entry name" value="Glutathione_Transferase_(cytos"/>
    <property type="match status" value="1"/>
</dbReference>
<proteinExistence type="inferred from homology"/>
<feature type="domain" description="GST C-terminal" evidence="3">
    <location>
        <begin position="86"/>
        <end position="182"/>
    </location>
</feature>
<dbReference type="GO" id="GO:0006749">
    <property type="term" value="P:glutathione metabolic process"/>
    <property type="evidence" value="ECO:0007669"/>
    <property type="project" value="TreeGrafter"/>
</dbReference>
<dbReference type="EMBL" id="UINC01214012">
    <property type="protein sequence ID" value="SVE39049.1"/>
    <property type="molecule type" value="Genomic_DNA"/>
</dbReference>
<evidence type="ECO:0000259" key="2">
    <source>
        <dbReference type="PROSITE" id="PS50404"/>
    </source>
</evidence>
<dbReference type="GO" id="GO:0005737">
    <property type="term" value="C:cytoplasm"/>
    <property type="evidence" value="ECO:0007669"/>
    <property type="project" value="InterPro"/>
</dbReference>
<dbReference type="NCBIfam" id="TIGR01262">
    <property type="entry name" value="maiA"/>
    <property type="match status" value="1"/>
</dbReference>